<keyword evidence="6" id="KW-1185">Reference proteome</keyword>
<dbReference type="SUPFAM" id="SSF51445">
    <property type="entry name" value="(Trans)glycosidases"/>
    <property type="match status" value="1"/>
</dbReference>
<dbReference type="PRINTS" id="PR00131">
    <property type="entry name" value="GLHYDRLASE1"/>
</dbReference>
<dbReference type="PANTHER" id="PTHR10353:SF137">
    <property type="entry name" value="MYROSINASE 3-RELATED"/>
    <property type="match status" value="1"/>
</dbReference>
<dbReference type="Gene3D" id="3.20.20.80">
    <property type="entry name" value="Glycosidases"/>
    <property type="match status" value="1"/>
</dbReference>
<comment type="similarity">
    <text evidence="1 4">Belongs to the glycosyl hydrolase 1 family.</text>
</comment>
<dbReference type="PANTHER" id="PTHR10353">
    <property type="entry name" value="GLYCOSYL HYDROLASE"/>
    <property type="match status" value="1"/>
</dbReference>
<name>A0A314UX09_PRUYE</name>
<dbReference type="Proteomes" id="UP000250321">
    <property type="component" value="Unassembled WGS sequence"/>
</dbReference>
<protein>
    <recommendedName>
        <fullName evidence="7">Beta-glucosidase 12</fullName>
    </recommendedName>
</protein>
<dbReference type="AlphaFoldDB" id="A0A314UX09"/>
<proteinExistence type="inferred from homology"/>
<keyword evidence="3" id="KW-0326">Glycosidase</keyword>
<dbReference type="EMBL" id="PJQY01002867">
    <property type="protein sequence ID" value="PQM42085.1"/>
    <property type="molecule type" value="Genomic_DNA"/>
</dbReference>
<dbReference type="Pfam" id="PF00232">
    <property type="entry name" value="Glyco_hydro_1"/>
    <property type="match status" value="1"/>
</dbReference>
<dbReference type="GO" id="GO:0008422">
    <property type="term" value="F:beta-glucosidase activity"/>
    <property type="evidence" value="ECO:0007669"/>
    <property type="project" value="TreeGrafter"/>
</dbReference>
<gene>
    <name evidence="5" type="ORF">Pyn_13405</name>
</gene>
<dbReference type="STRING" id="2094558.A0A314UX09"/>
<accession>A0A314UX09</accession>
<reference evidence="5 6" key="1">
    <citation type="submission" date="2018-02" db="EMBL/GenBank/DDBJ databases">
        <title>Draft genome of wild Prunus yedoensis var. nudiflora.</title>
        <authorList>
            <person name="Baek S."/>
            <person name="Kim J.-H."/>
            <person name="Choi K."/>
            <person name="Kim G.-B."/>
            <person name="Cho A."/>
            <person name="Jang H."/>
            <person name="Shin C.-H."/>
            <person name="Yu H.-J."/>
            <person name="Mun J.-H."/>
        </authorList>
    </citation>
    <scope>NUCLEOTIDE SEQUENCE [LARGE SCALE GENOMIC DNA]</scope>
    <source>
        <strain evidence="6">cv. Jeju island</strain>
        <tissue evidence="5">Leaf</tissue>
    </source>
</reference>
<evidence type="ECO:0000313" key="5">
    <source>
        <dbReference type="EMBL" id="PQM42085.1"/>
    </source>
</evidence>
<evidence type="ECO:0000256" key="3">
    <source>
        <dbReference type="ARBA" id="ARBA00023295"/>
    </source>
</evidence>
<sequence>MLHYELWILCSDGKFVEPLTSGDYPQSMRSLVGSRLPKFTKEQSKLLIGSFDFLGLNYYAGYYASDAPQNNSVYASYTTDAGINLSSERNGVSIGFKDLLLYTKKKYDNPVIYITENGVDEFNDPKLSLAEALNDTHRIDYYNRHLHYVQSSIDNGVKVKGFFPWTLLDNFEWSSGYSVRFGITYVDYNDRLKRYPKLSAHWFKSFLESTENFRSYSSFNIVFNSIM</sequence>
<organism evidence="5 6">
    <name type="scientific">Prunus yedoensis var. nudiflora</name>
    <dbReference type="NCBI Taxonomy" id="2094558"/>
    <lineage>
        <taxon>Eukaryota</taxon>
        <taxon>Viridiplantae</taxon>
        <taxon>Streptophyta</taxon>
        <taxon>Embryophyta</taxon>
        <taxon>Tracheophyta</taxon>
        <taxon>Spermatophyta</taxon>
        <taxon>Magnoliopsida</taxon>
        <taxon>eudicotyledons</taxon>
        <taxon>Gunneridae</taxon>
        <taxon>Pentapetalae</taxon>
        <taxon>rosids</taxon>
        <taxon>fabids</taxon>
        <taxon>Rosales</taxon>
        <taxon>Rosaceae</taxon>
        <taxon>Amygdaloideae</taxon>
        <taxon>Amygdaleae</taxon>
        <taxon>Prunus</taxon>
    </lineage>
</organism>
<evidence type="ECO:0000256" key="2">
    <source>
        <dbReference type="ARBA" id="ARBA00022801"/>
    </source>
</evidence>
<evidence type="ECO:0000313" key="6">
    <source>
        <dbReference type="Proteomes" id="UP000250321"/>
    </source>
</evidence>
<dbReference type="OrthoDB" id="65569at2759"/>
<dbReference type="GO" id="GO:0005975">
    <property type="term" value="P:carbohydrate metabolic process"/>
    <property type="evidence" value="ECO:0007669"/>
    <property type="project" value="InterPro"/>
</dbReference>
<dbReference type="InterPro" id="IPR017853">
    <property type="entry name" value="GH"/>
</dbReference>
<keyword evidence="2" id="KW-0378">Hydrolase</keyword>
<comment type="caution">
    <text evidence="5">The sequence shown here is derived from an EMBL/GenBank/DDBJ whole genome shotgun (WGS) entry which is preliminary data.</text>
</comment>
<evidence type="ECO:0000256" key="4">
    <source>
        <dbReference type="RuleBase" id="RU003690"/>
    </source>
</evidence>
<evidence type="ECO:0008006" key="7">
    <source>
        <dbReference type="Google" id="ProtNLM"/>
    </source>
</evidence>
<evidence type="ECO:0000256" key="1">
    <source>
        <dbReference type="ARBA" id="ARBA00010838"/>
    </source>
</evidence>
<dbReference type="InterPro" id="IPR001360">
    <property type="entry name" value="Glyco_hydro_1"/>
</dbReference>